<keyword evidence="9" id="KW-1185">Reference proteome</keyword>
<dbReference type="InterPro" id="IPR002110">
    <property type="entry name" value="Ankyrin_rpt"/>
</dbReference>
<reference evidence="9" key="1">
    <citation type="submission" date="2016-06" db="EMBL/GenBank/DDBJ databases">
        <title>Parallel loss of symbiosis genes in relatives of nitrogen-fixing non-legume Parasponia.</title>
        <authorList>
            <person name="Van Velzen R."/>
            <person name="Holmer R."/>
            <person name="Bu F."/>
            <person name="Rutten L."/>
            <person name="Van Zeijl A."/>
            <person name="Liu W."/>
            <person name="Santuari L."/>
            <person name="Cao Q."/>
            <person name="Sharma T."/>
            <person name="Shen D."/>
            <person name="Roswanjaya Y."/>
            <person name="Wardhani T."/>
            <person name="Kalhor M.S."/>
            <person name="Jansen J."/>
            <person name="Van den Hoogen J."/>
            <person name="Gungor B."/>
            <person name="Hartog M."/>
            <person name="Hontelez J."/>
            <person name="Verver J."/>
            <person name="Yang W.-C."/>
            <person name="Schijlen E."/>
            <person name="Repin R."/>
            <person name="Schilthuizen M."/>
            <person name="Schranz E."/>
            <person name="Heidstra R."/>
            <person name="Miyata K."/>
            <person name="Fedorova E."/>
            <person name="Kohlen W."/>
            <person name="Bisseling T."/>
            <person name="Smit S."/>
            <person name="Geurts R."/>
        </authorList>
    </citation>
    <scope>NUCLEOTIDE SEQUENCE [LARGE SCALE GENOMIC DNA]</scope>
    <source>
        <strain evidence="9">cv. WU1-14</strain>
    </source>
</reference>
<comment type="caution">
    <text evidence="8">The sequence shown here is derived from an EMBL/GenBank/DDBJ whole genome shotgun (WGS) entry which is preliminary data.</text>
</comment>
<keyword evidence="1" id="KW-0479">Metal-binding</keyword>
<dbReference type="STRING" id="3476.A0A2P5CV27"/>
<evidence type="ECO:0000313" key="8">
    <source>
        <dbReference type="EMBL" id="PON64902.1"/>
    </source>
</evidence>
<gene>
    <name evidence="8" type="ORF">PanWU01x14_120790</name>
</gene>
<organism evidence="8 9">
    <name type="scientific">Parasponia andersonii</name>
    <name type="common">Sponia andersonii</name>
    <dbReference type="NCBI Taxonomy" id="3476"/>
    <lineage>
        <taxon>Eukaryota</taxon>
        <taxon>Viridiplantae</taxon>
        <taxon>Streptophyta</taxon>
        <taxon>Embryophyta</taxon>
        <taxon>Tracheophyta</taxon>
        <taxon>Spermatophyta</taxon>
        <taxon>Magnoliopsida</taxon>
        <taxon>eudicotyledons</taxon>
        <taxon>Gunneridae</taxon>
        <taxon>Pentapetalae</taxon>
        <taxon>rosids</taxon>
        <taxon>fabids</taxon>
        <taxon>Rosales</taxon>
        <taxon>Cannabaceae</taxon>
        <taxon>Parasponia</taxon>
    </lineage>
</organism>
<dbReference type="SMART" id="SM00248">
    <property type="entry name" value="ANK"/>
    <property type="match status" value="3"/>
</dbReference>
<dbReference type="GO" id="GO:0016567">
    <property type="term" value="P:protein ubiquitination"/>
    <property type="evidence" value="ECO:0007669"/>
    <property type="project" value="TreeGrafter"/>
</dbReference>
<name>A0A2P5CV27_PARAD</name>
<keyword evidence="8" id="KW-0808">Transferase</keyword>
<evidence type="ECO:0000313" key="9">
    <source>
        <dbReference type="Proteomes" id="UP000237105"/>
    </source>
</evidence>
<evidence type="ECO:0000256" key="1">
    <source>
        <dbReference type="ARBA" id="ARBA00022723"/>
    </source>
</evidence>
<feature type="repeat" description="ANK" evidence="4">
    <location>
        <begin position="47"/>
        <end position="80"/>
    </location>
</feature>
<evidence type="ECO:0000256" key="6">
    <source>
        <dbReference type="SAM" id="MobiDB-lite"/>
    </source>
</evidence>
<keyword evidence="4" id="KW-0040">ANK repeat</keyword>
<feature type="repeat" description="ANK" evidence="4">
    <location>
        <begin position="83"/>
        <end position="115"/>
    </location>
</feature>
<dbReference type="PROSITE" id="PS50297">
    <property type="entry name" value="ANK_REP_REGION"/>
    <property type="match status" value="2"/>
</dbReference>
<dbReference type="Gene3D" id="3.30.40.10">
    <property type="entry name" value="Zinc/RING finger domain, C3HC4 (zinc finger)"/>
    <property type="match status" value="1"/>
</dbReference>
<dbReference type="PANTHER" id="PTHR46858:SF7">
    <property type="entry name" value="RING-TYPE DOMAIN-CONTAINING PROTEIN"/>
    <property type="match status" value="1"/>
</dbReference>
<keyword evidence="2 5" id="KW-0863">Zinc-finger</keyword>
<dbReference type="GO" id="GO:0061630">
    <property type="term" value="F:ubiquitin protein ligase activity"/>
    <property type="evidence" value="ECO:0007669"/>
    <property type="project" value="TreeGrafter"/>
</dbReference>
<proteinExistence type="predicted"/>
<dbReference type="Proteomes" id="UP000237105">
    <property type="component" value="Unassembled WGS sequence"/>
</dbReference>
<dbReference type="PROSITE" id="PS50089">
    <property type="entry name" value="ZF_RING_2"/>
    <property type="match status" value="1"/>
</dbReference>
<sequence length="431" mass="46826">MELMRRRQQGSQAELLYDLVVTGGRNIEPSIRFLFEMGASLEWTGRDGKTPLMVACMNPNLIDIAKTLIQLGANVNAYRHGRDAGTPLHHVAKEGLDQTVALLLSHGANALLPNDDGQTALEIARLHRHTKVVRTIENHVCYFSGSFREIISPRFLGAIAPRLFSRKVWVVIIPIGPNTHIQPLKLELAVYCNIESLGLNLHLPLRVVGPSVLTAWLKIIQAMSPSIDPHSEKNSLRLLEMLLSNLIHPAAAAGDTPLDPHYHQITEVSNTNEQGMSAASEDSYNGLGSAVGTTHSEANNSAQHDYISGWSVFDHDISSSTSPAPSAPPIPDQEHYSIEGSILYPTIDIATDVSTQAKDSCEASTSDGTTETKDESISLCVICWEGPIEGAFIPCGHVACCMSCLTEIKANNGVCPICRSKIDQVVKLYTV</sequence>
<feature type="compositionally biased region" description="Polar residues" evidence="6">
    <location>
        <begin position="273"/>
        <end position="283"/>
    </location>
</feature>
<feature type="domain" description="RING-type" evidence="7">
    <location>
        <begin position="380"/>
        <end position="419"/>
    </location>
</feature>
<dbReference type="SUPFAM" id="SSF57850">
    <property type="entry name" value="RING/U-box"/>
    <property type="match status" value="1"/>
</dbReference>
<dbReference type="AlphaFoldDB" id="A0A2P5CV27"/>
<dbReference type="PANTHER" id="PTHR46858">
    <property type="entry name" value="OS05G0521000 PROTEIN"/>
    <property type="match status" value="1"/>
</dbReference>
<evidence type="ECO:0000256" key="2">
    <source>
        <dbReference type="ARBA" id="ARBA00022771"/>
    </source>
</evidence>
<evidence type="ECO:0000256" key="5">
    <source>
        <dbReference type="PROSITE-ProRule" id="PRU00175"/>
    </source>
</evidence>
<dbReference type="InterPro" id="IPR013083">
    <property type="entry name" value="Znf_RING/FYVE/PHD"/>
</dbReference>
<dbReference type="InterPro" id="IPR036770">
    <property type="entry name" value="Ankyrin_rpt-contain_sf"/>
</dbReference>
<dbReference type="InterPro" id="IPR001841">
    <property type="entry name" value="Znf_RING"/>
</dbReference>
<protein>
    <submittedName>
        <fullName evidence="8">Cdk-activating kinase assembly factor</fullName>
    </submittedName>
</protein>
<evidence type="ECO:0000259" key="7">
    <source>
        <dbReference type="PROSITE" id="PS50089"/>
    </source>
</evidence>
<dbReference type="GO" id="GO:0016301">
    <property type="term" value="F:kinase activity"/>
    <property type="evidence" value="ECO:0007669"/>
    <property type="project" value="UniProtKB-KW"/>
</dbReference>
<dbReference type="EMBL" id="JXTB01000092">
    <property type="protein sequence ID" value="PON64902.1"/>
    <property type="molecule type" value="Genomic_DNA"/>
</dbReference>
<dbReference type="OrthoDB" id="1711136at2759"/>
<dbReference type="Pfam" id="PF13920">
    <property type="entry name" value="zf-C3HC4_3"/>
    <property type="match status" value="1"/>
</dbReference>
<dbReference type="PROSITE" id="PS50088">
    <property type="entry name" value="ANK_REPEAT"/>
    <property type="match status" value="2"/>
</dbReference>
<evidence type="ECO:0000256" key="4">
    <source>
        <dbReference type="PROSITE-ProRule" id="PRU00023"/>
    </source>
</evidence>
<dbReference type="SUPFAM" id="SSF48403">
    <property type="entry name" value="Ankyrin repeat"/>
    <property type="match status" value="1"/>
</dbReference>
<accession>A0A2P5CV27</accession>
<dbReference type="GO" id="GO:0008270">
    <property type="term" value="F:zinc ion binding"/>
    <property type="evidence" value="ECO:0007669"/>
    <property type="project" value="UniProtKB-KW"/>
</dbReference>
<keyword evidence="3" id="KW-0862">Zinc</keyword>
<dbReference type="Pfam" id="PF12796">
    <property type="entry name" value="Ank_2"/>
    <property type="match status" value="1"/>
</dbReference>
<keyword evidence="8" id="KW-0418">Kinase</keyword>
<evidence type="ECO:0000256" key="3">
    <source>
        <dbReference type="ARBA" id="ARBA00022833"/>
    </source>
</evidence>
<dbReference type="Pfam" id="PF00023">
    <property type="entry name" value="Ank"/>
    <property type="match status" value="1"/>
</dbReference>
<dbReference type="Gene3D" id="1.25.40.20">
    <property type="entry name" value="Ankyrin repeat-containing domain"/>
    <property type="match status" value="1"/>
</dbReference>
<feature type="region of interest" description="Disordered" evidence="6">
    <location>
        <begin position="273"/>
        <end position="296"/>
    </location>
</feature>
<dbReference type="CDD" id="cd23129">
    <property type="entry name" value="RING-HC_XBAT35-like"/>
    <property type="match status" value="1"/>
</dbReference>